<name>A0A517ZGF0_9PLAN</name>
<dbReference type="AlphaFoldDB" id="A0A517ZGF0"/>
<feature type="compositionally biased region" description="Polar residues" evidence="1">
    <location>
        <begin position="1"/>
        <end position="23"/>
    </location>
</feature>
<dbReference type="Pfam" id="PF13360">
    <property type="entry name" value="PQQ_2"/>
    <property type="match status" value="1"/>
</dbReference>
<dbReference type="InterPro" id="IPR015943">
    <property type="entry name" value="WD40/YVTN_repeat-like_dom_sf"/>
</dbReference>
<evidence type="ECO:0000313" key="5">
    <source>
        <dbReference type="Proteomes" id="UP000320496"/>
    </source>
</evidence>
<keyword evidence="2" id="KW-0472">Membrane</keyword>
<dbReference type="KEGG" id="mri:Mal4_59120"/>
<dbReference type="SUPFAM" id="SSF50998">
    <property type="entry name" value="Quinoprotein alcohol dehydrogenase-like"/>
    <property type="match status" value="1"/>
</dbReference>
<feature type="transmembrane region" description="Helical" evidence="2">
    <location>
        <begin position="35"/>
        <end position="54"/>
    </location>
</feature>
<gene>
    <name evidence="4" type="ORF">Mal4_59120</name>
</gene>
<feature type="region of interest" description="Disordered" evidence="1">
    <location>
        <begin position="1"/>
        <end position="25"/>
    </location>
</feature>
<reference evidence="4 5" key="1">
    <citation type="submission" date="2019-02" db="EMBL/GenBank/DDBJ databases">
        <title>Deep-cultivation of Planctomycetes and their phenomic and genomic characterization uncovers novel biology.</title>
        <authorList>
            <person name="Wiegand S."/>
            <person name="Jogler M."/>
            <person name="Boedeker C."/>
            <person name="Pinto D."/>
            <person name="Vollmers J."/>
            <person name="Rivas-Marin E."/>
            <person name="Kohn T."/>
            <person name="Peeters S.H."/>
            <person name="Heuer A."/>
            <person name="Rast P."/>
            <person name="Oberbeckmann S."/>
            <person name="Bunk B."/>
            <person name="Jeske O."/>
            <person name="Meyerdierks A."/>
            <person name="Storesund J.E."/>
            <person name="Kallscheuer N."/>
            <person name="Luecker S."/>
            <person name="Lage O.M."/>
            <person name="Pohl T."/>
            <person name="Merkel B.J."/>
            <person name="Hornburger P."/>
            <person name="Mueller R.-W."/>
            <person name="Bruemmer F."/>
            <person name="Labrenz M."/>
            <person name="Spormann A.M."/>
            <person name="Op den Camp H."/>
            <person name="Overmann J."/>
            <person name="Amann R."/>
            <person name="Jetten M.S.M."/>
            <person name="Mascher T."/>
            <person name="Medema M.H."/>
            <person name="Devos D.P."/>
            <person name="Kaster A.-K."/>
            <person name="Ovreas L."/>
            <person name="Rohde M."/>
            <person name="Galperin M.Y."/>
            <person name="Jogler C."/>
        </authorList>
    </citation>
    <scope>NUCLEOTIDE SEQUENCE [LARGE SCALE GENOMIC DNA]</scope>
    <source>
        <strain evidence="4 5">Mal4</strain>
    </source>
</reference>
<sequence length="577" mass="63100">MSSAPETSPQDAPTDSTESSTPPRKSRLATVATRILLGWLLFVLVGQTFIWGFWDPPMGMSLQLLVTYGMVVVTTALALTWLAFFAPLSRKARAAIVIPCLLLIGAFAGSVRDIEWTGDMRLIWHFKWQKPQQQKLAEYLETTETTRPVAADVEIPEVTPEDMAEYRGPRRDGVVTGPELTTDWSADPPEEIWSHPCGEGYSSFAVLGDFAITLEQRGEDEVVVCYDAATGDTRWTHAYPASFDEAMGGPGPRATPTIDNGQVFSVGAEGDLVCLDLLTGQPAWHVNILEANNLPNLEWAISGSALVLGERVIVNAGGPEGNGLIAYDRNSGDVIWKAAGLKELPEEGADRNWAGYSSPMLVSLDGVEQILSFEGHGLRSYDPKTGDDLWFYPFHSGGGDPGVNVAQPTVLEGDRVFITASYGRGCAMLKVSRAEDDWKTETLWDNKFMRCKFTSPVLYEGNLYGLDEGILVCLDGETGKRKWKRGRYGHGQVLLTNGQLVLLSEDGEIVLVEASPDGHNELGRQKVLEGSKTWNPPALVRGRLYLRNHLEAACYDLRADASTSVETASVDSTPRSE</sequence>
<feature type="transmembrane region" description="Helical" evidence="2">
    <location>
        <begin position="66"/>
        <end position="85"/>
    </location>
</feature>
<dbReference type="Proteomes" id="UP000320496">
    <property type="component" value="Chromosome"/>
</dbReference>
<organism evidence="4 5">
    <name type="scientific">Maioricimonas rarisocia</name>
    <dbReference type="NCBI Taxonomy" id="2528026"/>
    <lineage>
        <taxon>Bacteria</taxon>
        <taxon>Pseudomonadati</taxon>
        <taxon>Planctomycetota</taxon>
        <taxon>Planctomycetia</taxon>
        <taxon>Planctomycetales</taxon>
        <taxon>Planctomycetaceae</taxon>
        <taxon>Maioricimonas</taxon>
    </lineage>
</organism>
<evidence type="ECO:0000313" key="4">
    <source>
        <dbReference type="EMBL" id="QDU41544.1"/>
    </source>
</evidence>
<proteinExistence type="predicted"/>
<dbReference type="RefSeq" id="WP_145373081.1">
    <property type="nucleotide sequence ID" value="NZ_CP036275.1"/>
</dbReference>
<dbReference type="InterPro" id="IPR011047">
    <property type="entry name" value="Quinoprotein_ADH-like_sf"/>
</dbReference>
<dbReference type="EMBL" id="CP036275">
    <property type="protein sequence ID" value="QDU41544.1"/>
    <property type="molecule type" value="Genomic_DNA"/>
</dbReference>
<accession>A0A517ZGF0</accession>
<evidence type="ECO:0000259" key="3">
    <source>
        <dbReference type="Pfam" id="PF13360"/>
    </source>
</evidence>
<dbReference type="OrthoDB" id="7051554at2"/>
<protein>
    <submittedName>
        <fullName evidence="4">Outer membrane biogenesis protein BamB</fullName>
    </submittedName>
</protein>
<feature type="transmembrane region" description="Helical" evidence="2">
    <location>
        <begin position="92"/>
        <end position="111"/>
    </location>
</feature>
<keyword evidence="5" id="KW-1185">Reference proteome</keyword>
<keyword evidence="2" id="KW-1133">Transmembrane helix</keyword>
<dbReference type="PANTHER" id="PTHR34512:SF30">
    <property type="entry name" value="OUTER MEMBRANE PROTEIN ASSEMBLY FACTOR BAMB"/>
    <property type="match status" value="1"/>
</dbReference>
<evidence type="ECO:0000256" key="2">
    <source>
        <dbReference type="SAM" id="Phobius"/>
    </source>
</evidence>
<keyword evidence="2" id="KW-0812">Transmembrane</keyword>
<dbReference type="PANTHER" id="PTHR34512">
    <property type="entry name" value="CELL SURFACE PROTEIN"/>
    <property type="match status" value="1"/>
</dbReference>
<dbReference type="InterPro" id="IPR002372">
    <property type="entry name" value="PQQ_rpt_dom"/>
</dbReference>
<dbReference type="Gene3D" id="2.130.10.10">
    <property type="entry name" value="YVTN repeat-like/Quinoprotein amine dehydrogenase"/>
    <property type="match status" value="1"/>
</dbReference>
<feature type="domain" description="Pyrrolo-quinoline quinone repeat" evidence="3">
    <location>
        <begin position="220"/>
        <end position="484"/>
    </location>
</feature>
<evidence type="ECO:0000256" key="1">
    <source>
        <dbReference type="SAM" id="MobiDB-lite"/>
    </source>
</evidence>